<dbReference type="Proteomes" id="UP000250572">
    <property type="component" value="Unassembled WGS sequence"/>
</dbReference>
<sequence length="286" mass="31478">MCFTDTWLHPDTPDANVSRATGLPAQQKGGGLAILLNNCWCNPAHITGKERISCPDVELLAVGLCPFYLPREYFHVVVVTVYNPPSASPMMACHTIHSAVARLQTEYPTAFMVVSGDINHVTVDKTLPKFTQYVSCPTREERTLDLLCANMKDSYSSFPLLPLGRSNHKLVHLSPCYIPACNYEDSKKEAKGATTPLHQSSVVAHPVEPNLNKKTDVIDLTLETSSSSDDDDDDDTSTTPPSKRQCIYISKNEEIHAKGTMAQNHPPKSCTPPSFPLNPHHCSHVI</sequence>
<organism evidence="2 3">
    <name type="scientific">Gambusia affinis</name>
    <name type="common">Western mosquitofish</name>
    <name type="synonym">Heterandria affinis</name>
    <dbReference type="NCBI Taxonomy" id="33528"/>
    <lineage>
        <taxon>Eukaryota</taxon>
        <taxon>Metazoa</taxon>
        <taxon>Chordata</taxon>
        <taxon>Craniata</taxon>
        <taxon>Vertebrata</taxon>
        <taxon>Euteleostomi</taxon>
        <taxon>Actinopterygii</taxon>
        <taxon>Neopterygii</taxon>
        <taxon>Teleostei</taxon>
        <taxon>Neoteleostei</taxon>
        <taxon>Acanthomorphata</taxon>
        <taxon>Ovalentaria</taxon>
        <taxon>Atherinomorphae</taxon>
        <taxon>Cyprinodontiformes</taxon>
        <taxon>Poeciliidae</taxon>
        <taxon>Poeciliinae</taxon>
        <taxon>Gambusia</taxon>
    </lineage>
</organism>
<comment type="caution">
    <text evidence="2">The sequence shown here is derived from an EMBL/GenBank/DDBJ whole genome shotgun (WGS) entry which is preliminary data.</text>
</comment>
<dbReference type="AlphaFoldDB" id="A0A315VAM5"/>
<dbReference type="EMBL" id="NHOQ01002533">
    <property type="protein sequence ID" value="PWA16025.1"/>
    <property type="molecule type" value="Genomic_DNA"/>
</dbReference>
<dbReference type="Gene3D" id="3.60.10.10">
    <property type="entry name" value="Endonuclease/exonuclease/phosphatase"/>
    <property type="match status" value="1"/>
</dbReference>
<feature type="region of interest" description="Disordered" evidence="1">
    <location>
        <begin position="261"/>
        <end position="286"/>
    </location>
</feature>
<name>A0A315VAM5_GAMAF</name>
<keyword evidence="3" id="KW-1185">Reference proteome</keyword>
<proteinExistence type="predicted"/>
<evidence type="ECO:0000313" key="2">
    <source>
        <dbReference type="EMBL" id="PWA16025.1"/>
    </source>
</evidence>
<reference evidence="2 3" key="1">
    <citation type="journal article" date="2018" name="G3 (Bethesda)">
        <title>A High-Quality Reference Genome for the Invasive Mosquitofish Gambusia affinis Using a Chicago Library.</title>
        <authorList>
            <person name="Hoffberg S.L."/>
            <person name="Troendle N.J."/>
            <person name="Glenn T.C."/>
            <person name="Mahmud O."/>
            <person name="Louha S."/>
            <person name="Chalopin D."/>
            <person name="Bennetzen J.L."/>
            <person name="Mauricio R."/>
        </authorList>
    </citation>
    <scope>NUCLEOTIDE SEQUENCE [LARGE SCALE GENOMIC DNA]</scope>
    <source>
        <strain evidence="2">NE01/NJP1002.9</strain>
        <tissue evidence="2">Muscle</tissue>
    </source>
</reference>
<dbReference type="PANTHER" id="PTHR47510">
    <property type="entry name" value="REVERSE TRANSCRIPTASE DOMAIN-CONTAINING PROTEIN"/>
    <property type="match status" value="1"/>
</dbReference>
<dbReference type="PANTHER" id="PTHR47510:SF3">
    <property type="entry name" value="ENDO_EXONUCLEASE_PHOSPHATASE DOMAIN-CONTAINING PROTEIN"/>
    <property type="match status" value="1"/>
</dbReference>
<evidence type="ECO:0008006" key="4">
    <source>
        <dbReference type="Google" id="ProtNLM"/>
    </source>
</evidence>
<protein>
    <recommendedName>
        <fullName evidence="4">Endonuclease/exonuclease/phosphatase domain-containing protein</fullName>
    </recommendedName>
</protein>
<gene>
    <name evidence="2" type="ORF">CCH79_00019348</name>
</gene>
<dbReference type="InterPro" id="IPR036691">
    <property type="entry name" value="Endo/exonu/phosph_ase_sf"/>
</dbReference>
<evidence type="ECO:0000256" key="1">
    <source>
        <dbReference type="SAM" id="MobiDB-lite"/>
    </source>
</evidence>
<feature type="region of interest" description="Disordered" evidence="1">
    <location>
        <begin position="222"/>
        <end position="245"/>
    </location>
</feature>
<accession>A0A315VAM5</accession>
<evidence type="ECO:0000313" key="3">
    <source>
        <dbReference type="Proteomes" id="UP000250572"/>
    </source>
</evidence>